<dbReference type="EMBL" id="PKHE01000007">
    <property type="protein sequence ID" value="PKY89504.1"/>
    <property type="molecule type" value="Genomic_DNA"/>
</dbReference>
<evidence type="ECO:0000313" key="3">
    <source>
        <dbReference type="Proteomes" id="UP000234384"/>
    </source>
</evidence>
<reference evidence="2 3" key="1">
    <citation type="submission" date="2017-12" db="EMBL/GenBank/DDBJ databases">
        <title>Phylogenetic diversity of female urinary microbiome.</title>
        <authorList>
            <person name="Thomas-White K."/>
            <person name="Wolfe A.J."/>
        </authorList>
    </citation>
    <scope>NUCLEOTIDE SEQUENCE [LARGE SCALE GENOMIC DNA]</scope>
    <source>
        <strain evidence="2 3">UMB0898</strain>
    </source>
</reference>
<accession>A0A2I1K1G3</accession>
<dbReference type="OrthoDB" id="9774125at2"/>
<name>A0A2I1K1G3_9LACT</name>
<dbReference type="RefSeq" id="WP_101954144.1">
    <property type="nucleotide sequence ID" value="NZ_PKHE01000007.1"/>
</dbReference>
<dbReference type="AlphaFoldDB" id="A0A2I1K1G3"/>
<dbReference type="InterPro" id="IPR025275">
    <property type="entry name" value="DUF4015"/>
</dbReference>
<evidence type="ECO:0000313" key="2">
    <source>
        <dbReference type="EMBL" id="PKY89504.1"/>
    </source>
</evidence>
<proteinExistence type="predicted"/>
<comment type="caution">
    <text evidence="2">The sequence shown here is derived from an EMBL/GenBank/DDBJ whole genome shotgun (WGS) entry which is preliminary data.</text>
</comment>
<organism evidence="2 3">
    <name type="scientific">Falseniella ignava</name>
    <dbReference type="NCBI Taxonomy" id="137730"/>
    <lineage>
        <taxon>Bacteria</taxon>
        <taxon>Bacillati</taxon>
        <taxon>Bacillota</taxon>
        <taxon>Bacilli</taxon>
        <taxon>Lactobacillales</taxon>
        <taxon>Aerococcaceae</taxon>
        <taxon>Falseniella</taxon>
    </lineage>
</organism>
<feature type="domain" description="DUF4015" evidence="1">
    <location>
        <begin position="102"/>
        <end position="433"/>
    </location>
</feature>
<dbReference type="PROSITE" id="PS51257">
    <property type="entry name" value="PROKAR_LIPOPROTEIN"/>
    <property type="match status" value="1"/>
</dbReference>
<dbReference type="SUPFAM" id="SSF51445">
    <property type="entry name" value="(Trans)glycosidases"/>
    <property type="match status" value="1"/>
</dbReference>
<protein>
    <recommendedName>
        <fullName evidence="1">DUF4015 domain-containing protein</fullName>
    </recommendedName>
</protein>
<sequence>MKLRDCIILLSIILLTGCQGFPTLSTSKPNEAPSYELPTITPKYDKETISDFKKKAGMGKTNRYEGLVVSNDPILSLPDTLPASLTYNTGIDIPYPNNGVRGLYISDAMLMDPEYMDYILEYVRDTELNTVVIDFKTDYGHIANQEESDNPVINEHRLNIDMRKILERLEEYQIYPIARIVTFKDNLTADASPDLSFFDKEEGAVWADPNGSKYLNPFLQSTWDYILEIAEEAAKLGFKDIQFDYVRFPEGFFEVEPMLEYNIGDFSIERDETGQSTGYERVEAINHFLEYAKKRLTLYDVQVSADIFGYTAIAGDKYDVRGIGQNFAQMAERLDTVSSMIYPSHWDAGFLGFDYPDLYPYEFVDAYIKEEQHVFDTSVKNEVNTRPWLQDFTWYKEPGTFLEYGPAEVEAQIQALADNGIYEFLLWNASGEYQHGVDYYKGP</sequence>
<gene>
    <name evidence="2" type="ORF">CYJ57_03845</name>
</gene>
<dbReference type="Pfam" id="PF13200">
    <property type="entry name" value="DUF4015"/>
    <property type="match status" value="1"/>
</dbReference>
<dbReference type="Gene3D" id="3.20.20.80">
    <property type="entry name" value="Glycosidases"/>
    <property type="match status" value="1"/>
</dbReference>
<evidence type="ECO:0000259" key="1">
    <source>
        <dbReference type="Pfam" id="PF13200"/>
    </source>
</evidence>
<dbReference type="InterPro" id="IPR017853">
    <property type="entry name" value="GH"/>
</dbReference>
<dbReference type="Proteomes" id="UP000234384">
    <property type="component" value="Unassembled WGS sequence"/>
</dbReference>